<evidence type="ECO:0000256" key="4">
    <source>
        <dbReference type="ARBA" id="ARBA00022833"/>
    </source>
</evidence>
<feature type="domain" description="C2H2-type" evidence="7">
    <location>
        <begin position="69"/>
        <end position="97"/>
    </location>
</feature>
<dbReference type="InterPro" id="IPR013087">
    <property type="entry name" value="Znf_C2H2_type"/>
</dbReference>
<dbReference type="SMART" id="SM00355">
    <property type="entry name" value="ZnF_C2H2"/>
    <property type="match status" value="10"/>
</dbReference>
<proteinExistence type="predicted"/>
<dbReference type="Pfam" id="PF13912">
    <property type="entry name" value="zf-C2H2_6"/>
    <property type="match status" value="2"/>
</dbReference>
<keyword evidence="1" id="KW-0479">Metal-binding</keyword>
<dbReference type="AlphaFoldDB" id="A0A0K2VE88"/>
<feature type="domain" description="C2H2-type" evidence="7">
    <location>
        <begin position="98"/>
        <end position="126"/>
    </location>
</feature>
<evidence type="ECO:0000259" key="7">
    <source>
        <dbReference type="PROSITE" id="PS50157"/>
    </source>
</evidence>
<dbReference type="EMBL" id="HACA01031472">
    <property type="protein sequence ID" value="CDW48833.1"/>
    <property type="molecule type" value="Transcribed_RNA"/>
</dbReference>
<reference evidence="8" key="1">
    <citation type="submission" date="2014-05" db="EMBL/GenBank/DDBJ databases">
        <authorList>
            <person name="Chronopoulou M."/>
        </authorList>
    </citation>
    <scope>NUCLEOTIDE SEQUENCE</scope>
    <source>
        <tissue evidence="8">Whole organism</tissue>
    </source>
</reference>
<feature type="domain" description="C2H2-type" evidence="7">
    <location>
        <begin position="165"/>
        <end position="193"/>
    </location>
</feature>
<feature type="region of interest" description="Disordered" evidence="6">
    <location>
        <begin position="378"/>
        <end position="416"/>
    </location>
</feature>
<accession>A0A0K2VE88</accession>
<evidence type="ECO:0000256" key="5">
    <source>
        <dbReference type="PROSITE-ProRule" id="PRU00042"/>
    </source>
</evidence>
<feature type="domain" description="C2H2-type" evidence="7">
    <location>
        <begin position="195"/>
        <end position="227"/>
    </location>
</feature>
<feature type="domain" description="C2H2-type" evidence="7">
    <location>
        <begin position="40"/>
        <end position="68"/>
    </location>
</feature>
<evidence type="ECO:0000313" key="8">
    <source>
        <dbReference type="EMBL" id="CDW48833.1"/>
    </source>
</evidence>
<keyword evidence="4" id="KW-0862">Zinc</keyword>
<evidence type="ECO:0000256" key="1">
    <source>
        <dbReference type="ARBA" id="ARBA00022723"/>
    </source>
</evidence>
<feature type="compositionally biased region" description="Polar residues" evidence="6">
    <location>
        <begin position="395"/>
        <end position="416"/>
    </location>
</feature>
<dbReference type="Pfam" id="PF00096">
    <property type="entry name" value="zf-C2H2"/>
    <property type="match status" value="1"/>
</dbReference>
<evidence type="ECO:0000256" key="2">
    <source>
        <dbReference type="ARBA" id="ARBA00022737"/>
    </source>
</evidence>
<dbReference type="Gene3D" id="3.30.160.60">
    <property type="entry name" value="Classic Zinc Finger"/>
    <property type="match status" value="4"/>
</dbReference>
<keyword evidence="2" id="KW-0677">Repeat</keyword>
<dbReference type="PANTHER" id="PTHR24379">
    <property type="entry name" value="KRAB AND ZINC FINGER DOMAIN-CONTAINING"/>
    <property type="match status" value="1"/>
</dbReference>
<dbReference type="GO" id="GO:0008270">
    <property type="term" value="F:zinc ion binding"/>
    <property type="evidence" value="ECO:0007669"/>
    <property type="project" value="UniProtKB-KW"/>
</dbReference>
<evidence type="ECO:0000256" key="6">
    <source>
        <dbReference type="SAM" id="MobiDB-lite"/>
    </source>
</evidence>
<sequence>MFFPYGQEEIHTNVNIYNNKENNMNQIIRTNASSADTKPWVCSVCSKRFAMKRGLTVHVDTIHENSKRFECHLCSRVFNQKGNLNNHIKVSHEGSKDYQCELCDWKFSAVALLDKHMISVHKVDSHFDCDICGQIYDNRKLLRKHKVSFHKDSTGNRMYEVRKRFFCGFCSIGFSFKTFLDKHIASVHSGKHSEHVCKVCDKSFEDKTSLESHTATKHKQIHLQQQEIHKQRVSLPQQQILLTIPETSSTQILQTNQVIPQSVQTGQSQQGQVHIQQQPQQQIFYQAYNAQSQLLGQQQAQQQQTSQQPQRFFANQNATGQIQIQGDQTQAIQPLQLHHFQYQPPLGTTAQPTLLYQPASTQQPHQIQIHLQPLTSLIAGSSPPPAHQPVLPSGATVTATPQPAHGSTPQSVHSRNLQSISVPSTVQQPLANSLVSCSSSNSNNSIASTLHSIQGNISLQNSDQTVQLVLQQPVAEVCDLCNLPCSDKQDLVKHKALFHNFKCEICDNKFPSFESLTIHKISHLTPCPVCEVRFKDKSELLQHFIETHEGKELCNICYVEVFDSKENLAAHLDSQHGPEFKIKCEETTNSVKNEVKEHKKFVSVVDELVVQLQKYKDKSSHRKRKSKDMNSSSSVEQGSENKSQHLGNGNNLQLMNHGHL</sequence>
<keyword evidence="3 5" id="KW-0863">Zinc-finger</keyword>
<dbReference type="OrthoDB" id="6077919at2759"/>
<evidence type="ECO:0000256" key="3">
    <source>
        <dbReference type="ARBA" id="ARBA00022771"/>
    </source>
</evidence>
<feature type="domain" description="C2H2-type" evidence="7">
    <location>
        <begin position="525"/>
        <end position="553"/>
    </location>
</feature>
<dbReference type="InterPro" id="IPR036236">
    <property type="entry name" value="Znf_C2H2_sf"/>
</dbReference>
<dbReference type="PANTHER" id="PTHR24379:SF121">
    <property type="entry name" value="C2H2-TYPE DOMAIN-CONTAINING PROTEIN"/>
    <property type="match status" value="1"/>
</dbReference>
<feature type="compositionally biased region" description="Polar residues" evidence="6">
    <location>
        <begin position="629"/>
        <end position="654"/>
    </location>
</feature>
<dbReference type="PROSITE" id="PS50157">
    <property type="entry name" value="ZINC_FINGER_C2H2_2"/>
    <property type="match status" value="8"/>
</dbReference>
<name>A0A0K2VE88_LEPSM</name>
<feature type="domain" description="C2H2-type" evidence="7">
    <location>
        <begin position="501"/>
        <end position="528"/>
    </location>
</feature>
<dbReference type="SUPFAM" id="SSF57667">
    <property type="entry name" value="beta-beta-alpha zinc fingers"/>
    <property type="match status" value="4"/>
</dbReference>
<feature type="domain" description="C2H2-type" evidence="7">
    <location>
        <begin position="127"/>
        <end position="155"/>
    </location>
</feature>
<protein>
    <submittedName>
        <fullName evidence="8">Zinc finger and BTB domaincontaining protein 48like [Oryzias latipes]</fullName>
    </submittedName>
</protein>
<feature type="region of interest" description="Disordered" evidence="6">
    <location>
        <begin position="616"/>
        <end position="660"/>
    </location>
</feature>
<dbReference type="PROSITE" id="PS00028">
    <property type="entry name" value="ZINC_FINGER_C2H2_1"/>
    <property type="match status" value="8"/>
</dbReference>
<organism evidence="8">
    <name type="scientific">Lepeophtheirus salmonis</name>
    <name type="common">Salmon louse</name>
    <name type="synonym">Caligus salmonis</name>
    <dbReference type="NCBI Taxonomy" id="72036"/>
    <lineage>
        <taxon>Eukaryota</taxon>
        <taxon>Metazoa</taxon>
        <taxon>Ecdysozoa</taxon>
        <taxon>Arthropoda</taxon>
        <taxon>Crustacea</taxon>
        <taxon>Multicrustacea</taxon>
        <taxon>Hexanauplia</taxon>
        <taxon>Copepoda</taxon>
        <taxon>Siphonostomatoida</taxon>
        <taxon>Caligidae</taxon>
        <taxon>Lepeophtheirus</taxon>
    </lineage>
</organism>